<dbReference type="InterPro" id="IPR011598">
    <property type="entry name" value="bHLH_dom"/>
</dbReference>
<feature type="region of interest" description="Disordered" evidence="1">
    <location>
        <begin position="24"/>
        <end position="80"/>
    </location>
</feature>
<feature type="region of interest" description="Disordered" evidence="1">
    <location>
        <begin position="148"/>
        <end position="175"/>
    </location>
</feature>
<evidence type="ECO:0000313" key="3">
    <source>
        <dbReference type="EMBL" id="KAF9065813.1"/>
    </source>
</evidence>
<gene>
    <name evidence="3" type="ORF">BDP27DRAFT_1331411</name>
</gene>
<dbReference type="InterPro" id="IPR036638">
    <property type="entry name" value="HLH_DNA-bd_sf"/>
</dbReference>
<dbReference type="Gene3D" id="4.10.280.10">
    <property type="entry name" value="Helix-loop-helix DNA-binding domain"/>
    <property type="match status" value="1"/>
</dbReference>
<evidence type="ECO:0000256" key="1">
    <source>
        <dbReference type="SAM" id="MobiDB-lite"/>
    </source>
</evidence>
<dbReference type="GO" id="GO:0046983">
    <property type="term" value="F:protein dimerization activity"/>
    <property type="evidence" value="ECO:0007669"/>
    <property type="project" value="InterPro"/>
</dbReference>
<keyword evidence="4" id="KW-1185">Reference proteome</keyword>
<protein>
    <recommendedName>
        <fullName evidence="2">BHLH domain-containing protein</fullName>
    </recommendedName>
</protein>
<dbReference type="PROSITE" id="PS50888">
    <property type="entry name" value="BHLH"/>
    <property type="match status" value="1"/>
</dbReference>
<dbReference type="EMBL" id="JADNRY010000097">
    <property type="protein sequence ID" value="KAF9065813.1"/>
    <property type="molecule type" value="Genomic_DNA"/>
</dbReference>
<proteinExistence type="predicted"/>
<feature type="compositionally biased region" description="Low complexity" evidence="1">
    <location>
        <begin position="33"/>
        <end position="50"/>
    </location>
</feature>
<accession>A0A9P5PL05</accession>
<dbReference type="Pfam" id="PF00010">
    <property type="entry name" value="HLH"/>
    <property type="match status" value="1"/>
</dbReference>
<dbReference type="AlphaFoldDB" id="A0A9P5PL05"/>
<name>A0A9P5PL05_9AGAR</name>
<reference evidence="3" key="1">
    <citation type="submission" date="2020-11" db="EMBL/GenBank/DDBJ databases">
        <authorList>
            <consortium name="DOE Joint Genome Institute"/>
            <person name="Ahrendt S."/>
            <person name="Riley R."/>
            <person name="Andreopoulos W."/>
            <person name="Labutti K."/>
            <person name="Pangilinan J."/>
            <person name="Ruiz-Duenas F.J."/>
            <person name="Barrasa J.M."/>
            <person name="Sanchez-Garcia M."/>
            <person name="Camarero S."/>
            <person name="Miyauchi S."/>
            <person name="Serrano A."/>
            <person name="Linde D."/>
            <person name="Babiker R."/>
            <person name="Drula E."/>
            <person name="Ayuso-Fernandez I."/>
            <person name="Pacheco R."/>
            <person name="Padilla G."/>
            <person name="Ferreira P."/>
            <person name="Barriuso J."/>
            <person name="Kellner H."/>
            <person name="Castanera R."/>
            <person name="Alfaro M."/>
            <person name="Ramirez L."/>
            <person name="Pisabarro A.G."/>
            <person name="Kuo A."/>
            <person name="Tritt A."/>
            <person name="Lipzen A."/>
            <person name="He G."/>
            <person name="Yan M."/>
            <person name="Ng V."/>
            <person name="Cullen D."/>
            <person name="Martin F."/>
            <person name="Rosso M.-N."/>
            <person name="Henrissat B."/>
            <person name="Hibbett D."/>
            <person name="Martinez A.T."/>
            <person name="Grigoriev I.V."/>
        </authorList>
    </citation>
    <scope>NUCLEOTIDE SEQUENCE</scope>
    <source>
        <strain evidence="3">AH 40177</strain>
    </source>
</reference>
<dbReference type="Proteomes" id="UP000772434">
    <property type="component" value="Unassembled WGS sequence"/>
</dbReference>
<evidence type="ECO:0000313" key="4">
    <source>
        <dbReference type="Proteomes" id="UP000772434"/>
    </source>
</evidence>
<organism evidence="3 4">
    <name type="scientific">Rhodocollybia butyracea</name>
    <dbReference type="NCBI Taxonomy" id="206335"/>
    <lineage>
        <taxon>Eukaryota</taxon>
        <taxon>Fungi</taxon>
        <taxon>Dikarya</taxon>
        <taxon>Basidiomycota</taxon>
        <taxon>Agaricomycotina</taxon>
        <taxon>Agaricomycetes</taxon>
        <taxon>Agaricomycetidae</taxon>
        <taxon>Agaricales</taxon>
        <taxon>Marasmiineae</taxon>
        <taxon>Omphalotaceae</taxon>
        <taxon>Rhodocollybia</taxon>
    </lineage>
</organism>
<dbReference type="SMART" id="SM00353">
    <property type="entry name" value="HLH"/>
    <property type="match status" value="1"/>
</dbReference>
<dbReference type="SUPFAM" id="SSF47459">
    <property type="entry name" value="HLH, helix-loop-helix DNA-binding domain"/>
    <property type="match status" value="1"/>
</dbReference>
<feature type="compositionally biased region" description="Polar residues" evidence="1">
    <location>
        <begin position="159"/>
        <end position="175"/>
    </location>
</feature>
<feature type="compositionally biased region" description="Basic and acidic residues" evidence="1">
    <location>
        <begin position="53"/>
        <end position="80"/>
    </location>
</feature>
<evidence type="ECO:0000259" key="2">
    <source>
        <dbReference type="PROSITE" id="PS50888"/>
    </source>
</evidence>
<feature type="domain" description="BHLH" evidence="2">
    <location>
        <begin position="66"/>
        <end position="114"/>
    </location>
</feature>
<comment type="caution">
    <text evidence="3">The sequence shown here is derived from an EMBL/GenBank/DDBJ whole genome shotgun (WGS) entry which is preliminary data.</text>
</comment>
<sequence>MRHRVRESKREALRSVHSTEVLVNKVSDRSRAGSRASSRAASEASMESQSMIADRDSPPEKPTRHQMRSDAVAEERRRRDELRDHYAKLKDVLPHKKYTKLSLLDRAAAHIIESEAANRALEDRISAQHRHAEELRHANEQMMQMLDNRGGRDGIENVVGSSSDQTRVGENMDCS</sequence>